<feature type="chain" id="PRO_5021810348" evidence="1">
    <location>
        <begin position="20"/>
        <end position="135"/>
    </location>
</feature>
<evidence type="ECO:0000313" key="2">
    <source>
        <dbReference type="EMBL" id="GEP00034.1"/>
    </source>
</evidence>
<comment type="caution">
    <text evidence="2">The sequence shown here is derived from an EMBL/GenBank/DDBJ whole genome shotgun (WGS) entry which is preliminary data.</text>
</comment>
<gene>
    <name evidence="2" type="ORF">MHA02_24210</name>
</gene>
<evidence type="ECO:0000313" key="3">
    <source>
        <dbReference type="Proteomes" id="UP000321258"/>
    </source>
</evidence>
<reference evidence="2 3" key="1">
    <citation type="submission" date="2019-07" db="EMBL/GenBank/DDBJ databases">
        <title>Whole genome shotgun sequence of Methylobacterium haplocladii NBRC 107714.</title>
        <authorList>
            <person name="Hosoyama A."/>
            <person name="Uohara A."/>
            <person name="Ohji S."/>
            <person name="Ichikawa N."/>
        </authorList>
    </citation>
    <scope>NUCLEOTIDE SEQUENCE [LARGE SCALE GENOMIC DNA]</scope>
    <source>
        <strain evidence="2 3">NBRC 107714</strain>
    </source>
</reference>
<keyword evidence="1" id="KW-0732">Signal</keyword>
<accession>A0A512IQN7</accession>
<evidence type="ECO:0000256" key="1">
    <source>
        <dbReference type="SAM" id="SignalP"/>
    </source>
</evidence>
<proteinExistence type="predicted"/>
<dbReference type="OrthoDB" id="7995652at2"/>
<dbReference type="EMBL" id="BJZT01000025">
    <property type="protein sequence ID" value="GEP00034.1"/>
    <property type="molecule type" value="Genomic_DNA"/>
</dbReference>
<dbReference type="RefSeq" id="WP_147078921.1">
    <property type="nucleotide sequence ID" value="NZ_BJZT01000025.1"/>
</dbReference>
<organism evidence="2 3">
    <name type="scientific">Methylobacterium haplocladii</name>
    <dbReference type="NCBI Taxonomy" id="1176176"/>
    <lineage>
        <taxon>Bacteria</taxon>
        <taxon>Pseudomonadati</taxon>
        <taxon>Pseudomonadota</taxon>
        <taxon>Alphaproteobacteria</taxon>
        <taxon>Hyphomicrobiales</taxon>
        <taxon>Methylobacteriaceae</taxon>
        <taxon>Methylobacterium</taxon>
    </lineage>
</organism>
<name>A0A512IQN7_9HYPH</name>
<feature type="signal peptide" evidence="1">
    <location>
        <begin position="1"/>
        <end position="19"/>
    </location>
</feature>
<sequence length="135" mass="14626">MRVVAGIALALLSATLAHGQSKRALLCSEDVAMRLKAQTAVDGSLVEAIPARRFSFVWNDEFLNVISAGKTDFYECSNIKPRLNEGGPRNSIKCQNGIYFIAMDVAKLTFIRATLNPQSRADVEVAYGACKTIGS</sequence>
<keyword evidence="3" id="KW-1185">Reference proteome</keyword>
<dbReference type="Proteomes" id="UP000321258">
    <property type="component" value="Unassembled WGS sequence"/>
</dbReference>
<dbReference type="AlphaFoldDB" id="A0A512IQN7"/>
<protein>
    <submittedName>
        <fullName evidence="2">Uncharacterized protein</fullName>
    </submittedName>
</protein>